<dbReference type="GO" id="GO:0019867">
    <property type="term" value="C:outer membrane"/>
    <property type="evidence" value="ECO:0007669"/>
    <property type="project" value="InterPro"/>
</dbReference>
<accession>A0A934R5Q3</accession>
<dbReference type="InterPro" id="IPR007485">
    <property type="entry name" value="LPS_assembly_LptE"/>
</dbReference>
<dbReference type="AlphaFoldDB" id="A0A934R5Q3"/>
<proteinExistence type="predicted"/>
<dbReference type="Proteomes" id="UP000600139">
    <property type="component" value="Unassembled WGS sequence"/>
</dbReference>
<dbReference type="PROSITE" id="PS51257">
    <property type="entry name" value="PROKAR_LIPOPROTEIN"/>
    <property type="match status" value="1"/>
</dbReference>
<sequence>MKFAALLAPVFLLASCAGYQLGNTKPASLAKVKSIAVPMFSNSTLHPRAEALATSAVANAFVQDGTYRIGKSDHADAVLEGTLSSIDYSTIRGSRLDTMLPEELENTVTIKWKLLDARDRTKVLASGSSKGSSQLFVSSNLQTSRNNALPEALERAGEALVSRLANGY</sequence>
<feature type="chain" id="PRO_5037918330" description="Lipoprotein" evidence="1">
    <location>
        <begin position="20"/>
        <end position="168"/>
    </location>
</feature>
<name>A0A934R5Q3_9BACT</name>
<organism evidence="2 3">
    <name type="scientific">Luteolibacter yonseiensis</name>
    <dbReference type="NCBI Taxonomy" id="1144680"/>
    <lineage>
        <taxon>Bacteria</taxon>
        <taxon>Pseudomonadati</taxon>
        <taxon>Verrucomicrobiota</taxon>
        <taxon>Verrucomicrobiia</taxon>
        <taxon>Verrucomicrobiales</taxon>
        <taxon>Verrucomicrobiaceae</taxon>
        <taxon>Luteolibacter</taxon>
    </lineage>
</organism>
<comment type="caution">
    <text evidence="2">The sequence shown here is derived from an EMBL/GenBank/DDBJ whole genome shotgun (WGS) entry which is preliminary data.</text>
</comment>
<dbReference type="EMBL" id="JAENIK010000009">
    <property type="protein sequence ID" value="MBK1815644.1"/>
    <property type="molecule type" value="Genomic_DNA"/>
</dbReference>
<dbReference type="Pfam" id="PF04390">
    <property type="entry name" value="LptE"/>
    <property type="match status" value="1"/>
</dbReference>
<dbReference type="GO" id="GO:0043165">
    <property type="term" value="P:Gram-negative-bacterium-type cell outer membrane assembly"/>
    <property type="evidence" value="ECO:0007669"/>
    <property type="project" value="InterPro"/>
</dbReference>
<evidence type="ECO:0008006" key="4">
    <source>
        <dbReference type="Google" id="ProtNLM"/>
    </source>
</evidence>
<reference evidence="2" key="1">
    <citation type="submission" date="2021-01" db="EMBL/GenBank/DDBJ databases">
        <title>Modified the classification status of verrucomicrobia.</title>
        <authorList>
            <person name="Feng X."/>
        </authorList>
    </citation>
    <scope>NUCLEOTIDE SEQUENCE</scope>
    <source>
        <strain evidence="2">JCM 18052</strain>
    </source>
</reference>
<keyword evidence="3" id="KW-1185">Reference proteome</keyword>
<evidence type="ECO:0000313" key="3">
    <source>
        <dbReference type="Proteomes" id="UP000600139"/>
    </source>
</evidence>
<gene>
    <name evidence="2" type="ORF">JIN84_08455</name>
</gene>
<protein>
    <recommendedName>
        <fullName evidence="4">Lipoprotein</fullName>
    </recommendedName>
</protein>
<feature type="signal peptide" evidence="1">
    <location>
        <begin position="1"/>
        <end position="19"/>
    </location>
</feature>
<evidence type="ECO:0000256" key="1">
    <source>
        <dbReference type="SAM" id="SignalP"/>
    </source>
</evidence>
<keyword evidence="1" id="KW-0732">Signal</keyword>
<evidence type="ECO:0000313" key="2">
    <source>
        <dbReference type="EMBL" id="MBK1815644.1"/>
    </source>
</evidence>
<dbReference type="RefSeq" id="WP_200350603.1">
    <property type="nucleotide sequence ID" value="NZ_BAABHZ010000008.1"/>
</dbReference>